<feature type="transmembrane region" description="Helical" evidence="5">
    <location>
        <begin position="12"/>
        <end position="33"/>
    </location>
</feature>
<dbReference type="CDD" id="cd06261">
    <property type="entry name" value="TM_PBP2"/>
    <property type="match status" value="1"/>
</dbReference>
<sequence length="283" mass="30814">MRPNPQQLNKAAIWIICGLSGYLMISIFIWIYYDILMESFKHLDIAFFIESPENAGRAGGIKPILMSTLLILAICLAVSFPLALGTAVVLSGQFIPLGSFGRVIHQAVLVLAGVPSVVFGLFGNVLFCQYLGFGYSILSGGLTLACMILPLSIKLLEDSLRSVPSETLLSSKALGLSYYSTIFRIILPSITPQLTAAFILSIGRAMAETAALLFTSGYVMREPSSIFDSGRTLSIHIFDLSMNVSGGDRNAYLTAFTLLIGLLLVNLIGHGINRTWRYFQYGH</sequence>
<dbReference type="GO" id="GO:0005886">
    <property type="term" value="C:plasma membrane"/>
    <property type="evidence" value="ECO:0007669"/>
    <property type="project" value="UniProtKB-SubCell"/>
</dbReference>
<comment type="similarity">
    <text evidence="5">Belongs to the binding-protein-dependent transport system permease family.</text>
</comment>
<organism evidence="7 8">
    <name type="scientific">Pseudobacteriovorax antillogorgiicola</name>
    <dbReference type="NCBI Taxonomy" id="1513793"/>
    <lineage>
        <taxon>Bacteria</taxon>
        <taxon>Pseudomonadati</taxon>
        <taxon>Bdellovibrionota</taxon>
        <taxon>Oligoflexia</taxon>
        <taxon>Oligoflexales</taxon>
        <taxon>Pseudobacteriovoracaceae</taxon>
        <taxon>Pseudobacteriovorax</taxon>
    </lineage>
</organism>
<proteinExistence type="inferred from homology"/>
<evidence type="ECO:0000256" key="1">
    <source>
        <dbReference type="ARBA" id="ARBA00004651"/>
    </source>
</evidence>
<keyword evidence="4 5" id="KW-0472">Membrane</keyword>
<dbReference type="STRING" id="1513793.SAMN06296036_12378"/>
<evidence type="ECO:0000259" key="6">
    <source>
        <dbReference type="PROSITE" id="PS50928"/>
    </source>
</evidence>
<dbReference type="InterPro" id="IPR035906">
    <property type="entry name" value="MetI-like_sf"/>
</dbReference>
<evidence type="ECO:0000313" key="7">
    <source>
        <dbReference type="EMBL" id="SMF66899.1"/>
    </source>
</evidence>
<evidence type="ECO:0000256" key="5">
    <source>
        <dbReference type="RuleBase" id="RU363032"/>
    </source>
</evidence>
<dbReference type="SUPFAM" id="SSF161098">
    <property type="entry name" value="MetI-like"/>
    <property type="match status" value="1"/>
</dbReference>
<dbReference type="PANTHER" id="PTHR43470:SF3">
    <property type="entry name" value="PHOSPHATE TRANSPORT SYSTEM PERMEASE PROTEIN PSTA-RELATED"/>
    <property type="match status" value="1"/>
</dbReference>
<dbReference type="Gene3D" id="1.10.3720.10">
    <property type="entry name" value="MetI-like"/>
    <property type="match status" value="1"/>
</dbReference>
<dbReference type="AlphaFoldDB" id="A0A1Y6CPA4"/>
<gene>
    <name evidence="7" type="ORF">SAMN06296036_12378</name>
</gene>
<protein>
    <submittedName>
        <fullName evidence="7">Phosphate ABC transporter membrane protein 2, PhoT family</fullName>
    </submittedName>
</protein>
<dbReference type="EMBL" id="FWZT01000023">
    <property type="protein sequence ID" value="SMF66899.1"/>
    <property type="molecule type" value="Genomic_DNA"/>
</dbReference>
<feature type="transmembrane region" description="Helical" evidence="5">
    <location>
        <begin position="133"/>
        <end position="153"/>
    </location>
</feature>
<keyword evidence="5" id="KW-0813">Transport</keyword>
<evidence type="ECO:0000256" key="2">
    <source>
        <dbReference type="ARBA" id="ARBA00022692"/>
    </source>
</evidence>
<keyword evidence="8" id="KW-1185">Reference proteome</keyword>
<reference evidence="8" key="1">
    <citation type="submission" date="2017-04" db="EMBL/GenBank/DDBJ databases">
        <authorList>
            <person name="Varghese N."/>
            <person name="Submissions S."/>
        </authorList>
    </citation>
    <scope>NUCLEOTIDE SEQUENCE [LARGE SCALE GENOMIC DNA]</scope>
    <source>
        <strain evidence="8">RKEM611</strain>
    </source>
</reference>
<dbReference type="PROSITE" id="PS50928">
    <property type="entry name" value="ABC_TM1"/>
    <property type="match status" value="1"/>
</dbReference>
<dbReference type="Pfam" id="PF00528">
    <property type="entry name" value="BPD_transp_1"/>
    <property type="match status" value="1"/>
</dbReference>
<evidence type="ECO:0000256" key="3">
    <source>
        <dbReference type="ARBA" id="ARBA00022989"/>
    </source>
</evidence>
<feature type="transmembrane region" description="Helical" evidence="5">
    <location>
        <begin position="251"/>
        <end position="269"/>
    </location>
</feature>
<dbReference type="Proteomes" id="UP000192907">
    <property type="component" value="Unassembled WGS sequence"/>
</dbReference>
<dbReference type="InterPro" id="IPR000515">
    <property type="entry name" value="MetI-like"/>
</dbReference>
<dbReference type="PANTHER" id="PTHR43470">
    <property type="entry name" value="PHOSPHATE TRANSPORT SYSTEM PERMEASE PROTEIN PSTA-RELATED"/>
    <property type="match status" value="1"/>
</dbReference>
<comment type="subcellular location">
    <subcellularLocation>
        <location evidence="1 5">Cell membrane</location>
        <topology evidence="1 5">Multi-pass membrane protein</topology>
    </subcellularLocation>
</comment>
<dbReference type="RefSeq" id="WP_165931732.1">
    <property type="nucleotide sequence ID" value="NZ_FWZT01000023.1"/>
</dbReference>
<keyword evidence="2 5" id="KW-0812">Transmembrane</keyword>
<name>A0A1Y6CPA4_9BACT</name>
<evidence type="ECO:0000313" key="8">
    <source>
        <dbReference type="Proteomes" id="UP000192907"/>
    </source>
</evidence>
<evidence type="ECO:0000256" key="4">
    <source>
        <dbReference type="ARBA" id="ARBA00023136"/>
    </source>
</evidence>
<accession>A0A1Y6CPA4</accession>
<dbReference type="GO" id="GO:0055085">
    <property type="term" value="P:transmembrane transport"/>
    <property type="evidence" value="ECO:0007669"/>
    <property type="project" value="InterPro"/>
</dbReference>
<feature type="transmembrane region" description="Helical" evidence="5">
    <location>
        <begin position="107"/>
        <end position="127"/>
    </location>
</feature>
<feature type="transmembrane region" description="Helical" evidence="5">
    <location>
        <begin position="69"/>
        <end position="95"/>
    </location>
</feature>
<feature type="domain" description="ABC transmembrane type-1" evidence="6">
    <location>
        <begin position="65"/>
        <end position="269"/>
    </location>
</feature>
<keyword evidence="3 5" id="KW-1133">Transmembrane helix</keyword>